<dbReference type="STRING" id="342668.A0A1B8GM53"/>
<dbReference type="InterPro" id="IPR051783">
    <property type="entry name" value="NAD(P)-dependent_oxidoreduct"/>
</dbReference>
<dbReference type="EMBL" id="KV460225">
    <property type="protein sequence ID" value="OBT96915.1"/>
    <property type="molecule type" value="Genomic_DNA"/>
</dbReference>
<feature type="domain" description="NAD-dependent epimerase/dehydratase" evidence="1">
    <location>
        <begin position="6"/>
        <end position="238"/>
    </location>
</feature>
<organism evidence="2 3">
    <name type="scientific">Pseudogymnoascus verrucosus</name>
    <dbReference type="NCBI Taxonomy" id="342668"/>
    <lineage>
        <taxon>Eukaryota</taxon>
        <taxon>Fungi</taxon>
        <taxon>Dikarya</taxon>
        <taxon>Ascomycota</taxon>
        <taxon>Pezizomycotina</taxon>
        <taxon>Leotiomycetes</taxon>
        <taxon>Thelebolales</taxon>
        <taxon>Thelebolaceae</taxon>
        <taxon>Pseudogymnoascus</taxon>
    </lineage>
</organism>
<dbReference type="Pfam" id="PF01370">
    <property type="entry name" value="Epimerase"/>
    <property type="match status" value="1"/>
</dbReference>
<dbReference type="GO" id="GO:0005737">
    <property type="term" value="C:cytoplasm"/>
    <property type="evidence" value="ECO:0007669"/>
    <property type="project" value="TreeGrafter"/>
</dbReference>
<accession>A0A1B8GM53</accession>
<dbReference type="AlphaFoldDB" id="A0A1B8GM53"/>
<sequence>MLSMRILLTGANGYIGGAVLDSLLADDFITVNKSNVSALTRASGAASVKAKGLEPIIFNSLDDTDVLAELASQHDVVIHCASGFHTLSARALILGLAQRKKQTGNDVYYIHTSGTSNIADRPISKTFSELNYPLSDKDDMFSYLKSRDSAVPYAQRTSDVVVTEVGVEYGVKTYILMSPSLYGISTDPLHEFCHTPILIRKSILLGNTPVVGDGAGSWDNLHVLDMARAYKLVLSKILSGAGADIPHGKDGVYFLQDGHHTWLELAQMVAKAGVEAGALRTTELKQLSLEEATRILTGGKNLLAEIGWASNARTSGDKIRALGWAPLRSADFETHAALDWVNILADIKAKEAAASSTR</sequence>
<dbReference type="RefSeq" id="XP_018130648.1">
    <property type="nucleotide sequence ID" value="XM_018274964.2"/>
</dbReference>
<dbReference type="SUPFAM" id="SSF51735">
    <property type="entry name" value="NAD(P)-binding Rossmann-fold domains"/>
    <property type="match status" value="1"/>
</dbReference>
<reference evidence="3" key="2">
    <citation type="journal article" date="2018" name="Nat. Commun.">
        <title>Extreme sensitivity to ultraviolet light in the fungal pathogen causing white-nose syndrome of bats.</title>
        <authorList>
            <person name="Palmer J.M."/>
            <person name="Drees K.P."/>
            <person name="Foster J.T."/>
            <person name="Lindner D.L."/>
        </authorList>
    </citation>
    <scope>NUCLEOTIDE SEQUENCE [LARGE SCALE GENOMIC DNA]</scope>
    <source>
        <strain evidence="3">UAMH 10579</strain>
    </source>
</reference>
<evidence type="ECO:0000259" key="1">
    <source>
        <dbReference type="Pfam" id="PF01370"/>
    </source>
</evidence>
<evidence type="ECO:0000313" key="2">
    <source>
        <dbReference type="EMBL" id="OBT96915.1"/>
    </source>
</evidence>
<evidence type="ECO:0000313" key="3">
    <source>
        <dbReference type="Proteomes" id="UP000091956"/>
    </source>
</evidence>
<dbReference type="PANTHER" id="PTHR48079:SF6">
    <property type="entry name" value="NAD(P)-BINDING DOMAIN-CONTAINING PROTEIN-RELATED"/>
    <property type="match status" value="1"/>
</dbReference>
<name>A0A1B8GM53_9PEZI</name>
<proteinExistence type="predicted"/>
<dbReference type="Gene3D" id="3.40.50.720">
    <property type="entry name" value="NAD(P)-binding Rossmann-like Domain"/>
    <property type="match status" value="1"/>
</dbReference>
<protein>
    <recommendedName>
        <fullName evidence="1">NAD-dependent epimerase/dehydratase domain-containing protein</fullName>
    </recommendedName>
</protein>
<dbReference type="GeneID" id="28838886"/>
<gene>
    <name evidence="2" type="ORF">VE01_05500</name>
</gene>
<reference evidence="2 3" key="1">
    <citation type="submission" date="2016-03" db="EMBL/GenBank/DDBJ databases">
        <title>Comparative genomics of Pseudogymnoascus destructans, the fungus causing white-nose syndrome of bats.</title>
        <authorList>
            <person name="Palmer J.M."/>
            <person name="Drees K.P."/>
            <person name="Foster J.T."/>
            <person name="Lindner D.L."/>
        </authorList>
    </citation>
    <scope>NUCLEOTIDE SEQUENCE [LARGE SCALE GENOMIC DNA]</scope>
    <source>
        <strain evidence="2 3">UAMH 10579</strain>
    </source>
</reference>
<keyword evidence="3" id="KW-1185">Reference proteome</keyword>
<dbReference type="InterPro" id="IPR001509">
    <property type="entry name" value="Epimerase_deHydtase"/>
</dbReference>
<dbReference type="PANTHER" id="PTHR48079">
    <property type="entry name" value="PROTEIN YEEZ"/>
    <property type="match status" value="1"/>
</dbReference>
<dbReference type="GO" id="GO:0004029">
    <property type="term" value="F:aldehyde dehydrogenase (NAD+) activity"/>
    <property type="evidence" value="ECO:0007669"/>
    <property type="project" value="TreeGrafter"/>
</dbReference>
<dbReference type="InterPro" id="IPR036291">
    <property type="entry name" value="NAD(P)-bd_dom_sf"/>
</dbReference>
<dbReference type="Proteomes" id="UP000091956">
    <property type="component" value="Unassembled WGS sequence"/>
</dbReference>